<keyword evidence="3" id="KW-0862">Zinc</keyword>
<comment type="similarity">
    <text evidence="1">Belongs to the Gfa family.</text>
</comment>
<keyword evidence="4" id="KW-0456">Lyase</keyword>
<evidence type="ECO:0000256" key="3">
    <source>
        <dbReference type="ARBA" id="ARBA00022833"/>
    </source>
</evidence>
<keyword evidence="2" id="KW-0479">Metal-binding</keyword>
<sequence length="144" mass="15989">MMQGGCFCGAVRYLVTETPFNSTLCHCSMCRRATGAPAVAWFSVKRAGLRYTMGKPATYHSSPGISRRFCADCGTQLAFEDERWPDELDITTASLDDPELVPPGDHIFMQSHVRWLKLADTLPRYVRTRKEGTLQGSGSVPARD</sequence>
<dbReference type="PANTHER" id="PTHR33337">
    <property type="entry name" value="GFA DOMAIN-CONTAINING PROTEIN"/>
    <property type="match status" value="1"/>
</dbReference>
<feature type="domain" description="CENP-V/GFA" evidence="5">
    <location>
        <begin position="2"/>
        <end position="105"/>
    </location>
</feature>
<keyword evidence="7" id="KW-1185">Reference proteome</keyword>
<name>A0ABZ1UHF5_9BURK</name>
<evidence type="ECO:0000256" key="1">
    <source>
        <dbReference type="ARBA" id="ARBA00005495"/>
    </source>
</evidence>
<evidence type="ECO:0000313" key="7">
    <source>
        <dbReference type="Proteomes" id="UP000321323"/>
    </source>
</evidence>
<dbReference type="EMBL" id="CP136508">
    <property type="protein sequence ID" value="WUR11578.1"/>
    <property type="molecule type" value="Genomic_DNA"/>
</dbReference>
<protein>
    <submittedName>
        <fullName evidence="6">GFA family protein</fullName>
    </submittedName>
</protein>
<reference evidence="6 7" key="1">
    <citation type="journal article" date="2019" name="Int. J. Syst. Evol. Microbiol.">
        <title>The Draft Whole-Genome Sequence of the Antibiotic Producer Empedobacter haloabium ATCC 31962 Provides Indications for Its Taxonomic Reclassification.</title>
        <authorList>
            <person name="Miess H."/>
            <person name="Arlt P."/>
            <person name="Apel A.K."/>
            <person name="Weber T."/>
            <person name="Nieselt K."/>
            <person name="Hanssen F."/>
            <person name="Czemmel S."/>
            <person name="Nahnsen S."/>
            <person name="Gross H."/>
        </authorList>
    </citation>
    <scope>NUCLEOTIDE SEQUENCE [LARGE SCALE GENOMIC DNA]</scope>
    <source>
        <strain evidence="6 7">ATCC 31962</strain>
    </source>
</reference>
<dbReference type="SUPFAM" id="SSF51316">
    <property type="entry name" value="Mss4-like"/>
    <property type="match status" value="1"/>
</dbReference>
<dbReference type="Pfam" id="PF04828">
    <property type="entry name" value="GFA"/>
    <property type="match status" value="1"/>
</dbReference>
<evidence type="ECO:0000256" key="4">
    <source>
        <dbReference type="ARBA" id="ARBA00023239"/>
    </source>
</evidence>
<dbReference type="InterPro" id="IPR006913">
    <property type="entry name" value="CENP-V/GFA"/>
</dbReference>
<dbReference type="PROSITE" id="PS51891">
    <property type="entry name" value="CENP_V_GFA"/>
    <property type="match status" value="1"/>
</dbReference>
<gene>
    <name evidence="6" type="ORF">E7V67_017960</name>
</gene>
<dbReference type="Proteomes" id="UP000321323">
    <property type="component" value="Chromosome"/>
</dbReference>
<dbReference type="InterPro" id="IPR011057">
    <property type="entry name" value="Mss4-like_sf"/>
</dbReference>
<evidence type="ECO:0000259" key="5">
    <source>
        <dbReference type="PROSITE" id="PS51891"/>
    </source>
</evidence>
<dbReference type="Gene3D" id="3.90.1590.10">
    <property type="entry name" value="glutathione-dependent formaldehyde- activating enzyme (gfa)"/>
    <property type="match status" value="1"/>
</dbReference>
<proteinExistence type="inferred from homology"/>
<evidence type="ECO:0000256" key="2">
    <source>
        <dbReference type="ARBA" id="ARBA00022723"/>
    </source>
</evidence>
<evidence type="ECO:0000313" key="6">
    <source>
        <dbReference type="EMBL" id="WUR11578.1"/>
    </source>
</evidence>
<dbReference type="PANTHER" id="PTHR33337:SF40">
    <property type="entry name" value="CENP-V_GFA DOMAIN-CONTAINING PROTEIN-RELATED"/>
    <property type="match status" value="1"/>
</dbReference>
<organism evidence="6 7">
    <name type="scientific">[Empedobacter] haloabium</name>
    <dbReference type="NCBI Taxonomy" id="592317"/>
    <lineage>
        <taxon>Bacteria</taxon>
        <taxon>Pseudomonadati</taxon>
        <taxon>Pseudomonadota</taxon>
        <taxon>Betaproteobacteria</taxon>
        <taxon>Burkholderiales</taxon>
        <taxon>Oxalobacteraceae</taxon>
        <taxon>Telluria group</taxon>
        <taxon>Telluria group incertae sedis</taxon>
    </lineage>
</organism>
<accession>A0ABZ1UHF5</accession>